<dbReference type="Pfam" id="PF20266">
    <property type="entry name" value="Mab-21_C"/>
    <property type="match status" value="1"/>
</dbReference>
<comment type="caution">
    <text evidence="2">The sequence shown here is derived from an EMBL/GenBank/DDBJ whole genome shotgun (WGS) entry which is preliminary data.</text>
</comment>
<dbReference type="SMART" id="SM01265">
    <property type="entry name" value="Mab-21"/>
    <property type="match status" value="1"/>
</dbReference>
<dbReference type="EMBL" id="JAIWYP010000006">
    <property type="protein sequence ID" value="KAH3812154.1"/>
    <property type="molecule type" value="Genomic_DNA"/>
</dbReference>
<dbReference type="PANTHER" id="PTHR10656:SF69">
    <property type="entry name" value="MAB-21-LIKE HHH_H2TH-LIKE DOMAIN-CONTAINING PROTEIN"/>
    <property type="match status" value="1"/>
</dbReference>
<reference evidence="2" key="1">
    <citation type="journal article" date="2019" name="bioRxiv">
        <title>The Genome of the Zebra Mussel, Dreissena polymorpha: A Resource for Invasive Species Research.</title>
        <authorList>
            <person name="McCartney M.A."/>
            <person name="Auch B."/>
            <person name="Kono T."/>
            <person name="Mallez S."/>
            <person name="Zhang Y."/>
            <person name="Obille A."/>
            <person name="Becker A."/>
            <person name="Abrahante J.E."/>
            <person name="Garbe J."/>
            <person name="Badalamenti J.P."/>
            <person name="Herman A."/>
            <person name="Mangelson H."/>
            <person name="Liachko I."/>
            <person name="Sullivan S."/>
            <person name="Sone E.D."/>
            <person name="Koren S."/>
            <person name="Silverstein K.A.T."/>
            <person name="Beckman K.B."/>
            <person name="Gohl D.M."/>
        </authorList>
    </citation>
    <scope>NUCLEOTIDE SEQUENCE</scope>
    <source>
        <strain evidence="2">Duluth1</strain>
        <tissue evidence="2">Whole animal</tissue>
    </source>
</reference>
<sequence length="413" mass="48494">MIMDNMTFITVGSKGEGLTSFYENDEDILYVSNDIICLEDGVTVSTFHMKITVFRSFSRICYPGHCRLLLERMGSYYKFFDVVREALCDDGHGRELLSSGLFINKLLMIRPKFNNAVLHDRAGPSLPASLDKMHVDKVFALRYFCPRIMARWAARPRHWPPTDVVQKVVSLGAYLTPVGFKGSEYQHVEWRVCFNTGEIELVCNLNATQVNLYVLLKMVKNDVLKPRRKEVTSFTMKNIVLWIAERTPQTMFHERSLIHWLHEGLNALRVAILSKELPYFMIPERNLMEACGLEYEQQKTWISTITEMMNEGPRMILRLPKIRQSLIAHPEPFRWYSKMRIELEMVGLRYETRRTFCTYHRPDEKWVTNYADVILQKLIRRSEHIVWEVFRRMIMEGSQVTTMQDVLVSMLKN</sequence>
<feature type="domain" description="Mab-21-like HhH/H2TH-like" evidence="1">
    <location>
        <begin position="215"/>
        <end position="291"/>
    </location>
</feature>
<keyword evidence="3" id="KW-1185">Reference proteome</keyword>
<organism evidence="2 3">
    <name type="scientific">Dreissena polymorpha</name>
    <name type="common">Zebra mussel</name>
    <name type="synonym">Mytilus polymorpha</name>
    <dbReference type="NCBI Taxonomy" id="45954"/>
    <lineage>
        <taxon>Eukaryota</taxon>
        <taxon>Metazoa</taxon>
        <taxon>Spiralia</taxon>
        <taxon>Lophotrochozoa</taxon>
        <taxon>Mollusca</taxon>
        <taxon>Bivalvia</taxon>
        <taxon>Autobranchia</taxon>
        <taxon>Heteroconchia</taxon>
        <taxon>Euheterodonta</taxon>
        <taxon>Imparidentia</taxon>
        <taxon>Neoheterodontei</taxon>
        <taxon>Myida</taxon>
        <taxon>Dreissenoidea</taxon>
        <taxon>Dreissenidae</taxon>
        <taxon>Dreissena</taxon>
    </lineage>
</organism>
<dbReference type="InterPro" id="IPR024810">
    <property type="entry name" value="MAB21L/cGLR"/>
</dbReference>
<gene>
    <name evidence="2" type="ORF">DPMN_140577</name>
</gene>
<name>A0A9D4G7V5_DREPO</name>
<proteinExistence type="predicted"/>
<reference evidence="2" key="2">
    <citation type="submission" date="2020-11" db="EMBL/GenBank/DDBJ databases">
        <authorList>
            <person name="McCartney M.A."/>
            <person name="Auch B."/>
            <person name="Kono T."/>
            <person name="Mallez S."/>
            <person name="Becker A."/>
            <person name="Gohl D.M."/>
            <person name="Silverstein K.A.T."/>
            <person name="Koren S."/>
            <person name="Bechman K.B."/>
            <person name="Herman A."/>
            <person name="Abrahante J.E."/>
            <person name="Garbe J."/>
        </authorList>
    </citation>
    <scope>NUCLEOTIDE SEQUENCE</scope>
    <source>
        <strain evidence="2">Duluth1</strain>
        <tissue evidence="2">Whole animal</tissue>
    </source>
</reference>
<accession>A0A9D4G7V5</accession>
<evidence type="ECO:0000259" key="1">
    <source>
        <dbReference type="Pfam" id="PF20266"/>
    </source>
</evidence>
<evidence type="ECO:0000313" key="2">
    <source>
        <dbReference type="EMBL" id="KAH3812154.1"/>
    </source>
</evidence>
<dbReference type="Gene3D" id="1.10.1410.40">
    <property type="match status" value="1"/>
</dbReference>
<evidence type="ECO:0000313" key="3">
    <source>
        <dbReference type="Proteomes" id="UP000828390"/>
    </source>
</evidence>
<dbReference type="Proteomes" id="UP000828390">
    <property type="component" value="Unassembled WGS sequence"/>
</dbReference>
<protein>
    <recommendedName>
        <fullName evidence="1">Mab-21-like HhH/H2TH-like domain-containing protein</fullName>
    </recommendedName>
</protein>
<dbReference type="AlphaFoldDB" id="A0A9D4G7V5"/>
<dbReference type="PANTHER" id="PTHR10656">
    <property type="entry name" value="CELL FATE DETERMINING PROTEIN MAB21-RELATED"/>
    <property type="match status" value="1"/>
</dbReference>
<dbReference type="InterPro" id="IPR046906">
    <property type="entry name" value="Mab-21_HhH/H2TH-like"/>
</dbReference>